<dbReference type="AlphaFoldDB" id="A0A7T8B8P8"/>
<dbReference type="Proteomes" id="UP000595917">
    <property type="component" value="Chromosome"/>
</dbReference>
<sequence length="149" mass="17459">MKKLIFITLMIVVLSGCTDHKSQETEKYTFHVMDYDNDKRIIIFNEFEEEIISLILFGETDSIGQIYVNNYKEFYLNIVRYDETLFAYVIGDENANYNTTTHLSKEGLTLDGLIVDRNEYFDNHGVNYQLFSNGQTKTEPIEDNIIIKQ</sequence>
<dbReference type="RefSeq" id="WP_215624913.1">
    <property type="nucleotide sequence ID" value="NZ_CP067089.2"/>
</dbReference>
<evidence type="ECO:0000313" key="1">
    <source>
        <dbReference type="EMBL" id="QQO07607.1"/>
    </source>
</evidence>
<keyword evidence="1" id="KW-0449">Lipoprotein</keyword>
<name>A0A7T8B8P8_9SPIR</name>
<dbReference type="KEGG" id="bhc:JFL75_11685"/>
<proteinExistence type="predicted"/>
<gene>
    <name evidence="1" type="ORF">JFL75_11685</name>
</gene>
<dbReference type="EMBL" id="CP067089">
    <property type="protein sequence ID" value="QQO07607.1"/>
    <property type="molecule type" value="Genomic_DNA"/>
</dbReference>
<dbReference type="PROSITE" id="PS51257">
    <property type="entry name" value="PROKAR_LIPOPROTEIN"/>
    <property type="match status" value="1"/>
</dbReference>
<accession>A0A7T8B8P8</accession>
<organism evidence="1 2">
    <name type="scientific">Breznakiella homolactica</name>
    <dbReference type="NCBI Taxonomy" id="2798577"/>
    <lineage>
        <taxon>Bacteria</taxon>
        <taxon>Pseudomonadati</taxon>
        <taxon>Spirochaetota</taxon>
        <taxon>Spirochaetia</taxon>
        <taxon>Spirochaetales</taxon>
        <taxon>Breznakiellaceae</taxon>
        <taxon>Breznakiella</taxon>
    </lineage>
</organism>
<reference evidence="1" key="1">
    <citation type="submission" date="2021-01" db="EMBL/GenBank/DDBJ databases">
        <title>Description of Breznakiella homolactica.</title>
        <authorList>
            <person name="Song Y."/>
            <person name="Brune A."/>
        </authorList>
    </citation>
    <scope>NUCLEOTIDE SEQUENCE</scope>
    <source>
        <strain evidence="1">RmG30</strain>
    </source>
</reference>
<evidence type="ECO:0000313" key="2">
    <source>
        <dbReference type="Proteomes" id="UP000595917"/>
    </source>
</evidence>
<protein>
    <submittedName>
        <fullName evidence="1">Membrane lipoprotein lipid attachment site-containing protein</fullName>
    </submittedName>
</protein>
<keyword evidence="2" id="KW-1185">Reference proteome</keyword>